<dbReference type="FunCoup" id="A0A7R8UZY9">
    <property type="interactions" value="468"/>
</dbReference>
<feature type="compositionally biased region" description="Low complexity" evidence="16">
    <location>
        <begin position="20"/>
        <end position="31"/>
    </location>
</feature>
<evidence type="ECO:0000259" key="17">
    <source>
        <dbReference type="PROSITE" id="PS50014"/>
    </source>
</evidence>
<feature type="region of interest" description="Disordered" evidence="16">
    <location>
        <begin position="356"/>
        <end position="375"/>
    </location>
</feature>
<dbReference type="CDD" id="cd05509">
    <property type="entry name" value="Bromo_gcn5_like"/>
    <property type="match status" value="1"/>
</dbReference>
<dbReference type="InterPro" id="IPR009464">
    <property type="entry name" value="PCAF_N"/>
</dbReference>
<dbReference type="GO" id="GO:0043992">
    <property type="term" value="F:histone H3K9 acetyltransferase activity"/>
    <property type="evidence" value="ECO:0007669"/>
    <property type="project" value="UniProtKB-ARBA"/>
</dbReference>
<keyword evidence="6" id="KW-0156">Chromatin regulator</keyword>
<evidence type="ECO:0000256" key="8">
    <source>
        <dbReference type="ARBA" id="ARBA00023117"/>
    </source>
</evidence>
<dbReference type="GO" id="GO:0045944">
    <property type="term" value="P:positive regulation of transcription by RNA polymerase II"/>
    <property type="evidence" value="ECO:0007669"/>
    <property type="project" value="TreeGrafter"/>
</dbReference>
<keyword evidence="8 15" id="KW-0103">Bromodomain</keyword>
<organism evidence="19 20">
    <name type="scientific">Hermetia illucens</name>
    <name type="common">Black soldier fly</name>
    <dbReference type="NCBI Taxonomy" id="343691"/>
    <lineage>
        <taxon>Eukaryota</taxon>
        <taxon>Metazoa</taxon>
        <taxon>Ecdysozoa</taxon>
        <taxon>Arthropoda</taxon>
        <taxon>Hexapoda</taxon>
        <taxon>Insecta</taxon>
        <taxon>Pterygota</taxon>
        <taxon>Neoptera</taxon>
        <taxon>Endopterygota</taxon>
        <taxon>Diptera</taxon>
        <taxon>Brachycera</taxon>
        <taxon>Stratiomyomorpha</taxon>
        <taxon>Stratiomyidae</taxon>
        <taxon>Hermetiinae</taxon>
        <taxon>Hermetia</taxon>
    </lineage>
</organism>
<dbReference type="Pfam" id="PF00583">
    <property type="entry name" value="Acetyltransf_1"/>
    <property type="match status" value="1"/>
</dbReference>
<dbReference type="EC" id="2.3.1.48" evidence="4"/>
<comment type="subcellular location">
    <subcellularLocation>
        <location evidence="2">Cytoplasm</location>
        <location evidence="2">Cytoskeleton</location>
        <location evidence="2">Microtubule organizing center</location>
        <location evidence="2">Centrosome</location>
    </subcellularLocation>
    <subcellularLocation>
        <location evidence="1">Nucleus</location>
    </subcellularLocation>
</comment>
<dbReference type="PANTHER" id="PTHR45750">
    <property type="entry name" value="GH11602P"/>
    <property type="match status" value="1"/>
</dbReference>
<dbReference type="PANTHER" id="PTHR45750:SF3">
    <property type="entry name" value="HISTONE ACETYLTRANSFERASE"/>
    <property type="match status" value="1"/>
</dbReference>
<dbReference type="GO" id="GO:0140672">
    <property type="term" value="C:ATAC complex"/>
    <property type="evidence" value="ECO:0007669"/>
    <property type="project" value="TreeGrafter"/>
</dbReference>
<keyword evidence="9" id="KW-0010">Activator</keyword>
<evidence type="ECO:0000256" key="10">
    <source>
        <dbReference type="ARBA" id="ARBA00023163"/>
    </source>
</evidence>
<evidence type="ECO:0000313" key="19">
    <source>
        <dbReference type="EMBL" id="CAD7089064.1"/>
    </source>
</evidence>
<reference evidence="19 20" key="1">
    <citation type="submission" date="2020-11" db="EMBL/GenBank/DDBJ databases">
        <authorList>
            <person name="Wallbank WR R."/>
            <person name="Pardo Diaz C."/>
            <person name="Kozak K."/>
            <person name="Martin S."/>
            <person name="Jiggins C."/>
            <person name="Moest M."/>
            <person name="Warren A I."/>
            <person name="Generalovic N T."/>
            <person name="Byers J.R.P. K."/>
            <person name="Montejo-Kovacevich G."/>
            <person name="Yen C E."/>
        </authorList>
    </citation>
    <scope>NUCLEOTIDE SEQUENCE [LARGE SCALE GENOMIC DNA]</scope>
</reference>
<keyword evidence="5" id="KW-0808">Transferase</keyword>
<evidence type="ECO:0000256" key="5">
    <source>
        <dbReference type="ARBA" id="ARBA00022679"/>
    </source>
</evidence>
<dbReference type="InParanoid" id="A0A7R8UZY9"/>
<dbReference type="SMART" id="SM00297">
    <property type="entry name" value="BROMO"/>
    <property type="match status" value="1"/>
</dbReference>
<evidence type="ECO:0000256" key="6">
    <source>
        <dbReference type="ARBA" id="ARBA00022853"/>
    </source>
</evidence>
<evidence type="ECO:0000256" key="14">
    <source>
        <dbReference type="ARBA" id="ARBA00048940"/>
    </source>
</evidence>
<dbReference type="GO" id="GO:0005813">
    <property type="term" value="C:centrosome"/>
    <property type="evidence" value="ECO:0007669"/>
    <property type="project" value="UniProtKB-SubCell"/>
</dbReference>
<dbReference type="InterPro" id="IPR036427">
    <property type="entry name" value="Bromodomain-like_sf"/>
</dbReference>
<evidence type="ECO:0000256" key="2">
    <source>
        <dbReference type="ARBA" id="ARBA00004300"/>
    </source>
</evidence>
<dbReference type="InterPro" id="IPR001487">
    <property type="entry name" value="Bromodomain"/>
</dbReference>
<feature type="domain" description="Bromo" evidence="17">
    <location>
        <begin position="678"/>
        <end position="748"/>
    </location>
</feature>
<feature type="region of interest" description="Disordered" evidence="16">
    <location>
        <begin position="1"/>
        <end position="36"/>
    </location>
</feature>
<evidence type="ECO:0000256" key="11">
    <source>
        <dbReference type="ARBA" id="ARBA00023212"/>
    </source>
</evidence>
<dbReference type="PROSITE" id="PS00633">
    <property type="entry name" value="BROMODOMAIN_1"/>
    <property type="match status" value="1"/>
</dbReference>
<evidence type="ECO:0000313" key="20">
    <source>
        <dbReference type="Proteomes" id="UP000594454"/>
    </source>
</evidence>
<keyword evidence="12" id="KW-0539">Nucleus</keyword>
<dbReference type="Pfam" id="PF06466">
    <property type="entry name" value="PCAF_N"/>
    <property type="match status" value="1"/>
</dbReference>
<dbReference type="Proteomes" id="UP000594454">
    <property type="component" value="Chromosome 4"/>
</dbReference>
<evidence type="ECO:0000256" key="7">
    <source>
        <dbReference type="ARBA" id="ARBA00023015"/>
    </source>
</evidence>
<dbReference type="InterPro" id="IPR018359">
    <property type="entry name" value="Bromodomain_CS"/>
</dbReference>
<dbReference type="PROSITE" id="PS51186">
    <property type="entry name" value="GNAT"/>
    <property type="match status" value="1"/>
</dbReference>
<keyword evidence="10" id="KW-0804">Transcription</keyword>
<evidence type="ECO:0000256" key="3">
    <source>
        <dbReference type="ARBA" id="ARBA00008607"/>
    </source>
</evidence>
<protein>
    <recommendedName>
        <fullName evidence="4">histone acetyltransferase</fullName>
        <ecNumber evidence="4">2.3.1.48</ecNumber>
    </recommendedName>
</protein>
<keyword evidence="13" id="KW-0012">Acyltransferase</keyword>
<comment type="catalytic activity">
    <reaction evidence="14">
        <text>L-lysyl-[histone] + acetyl-CoA = N(6)-acetyl-L-lysyl-[histone] + CoA + H(+)</text>
        <dbReference type="Rhea" id="RHEA:21992"/>
        <dbReference type="Rhea" id="RHEA-COMP:9845"/>
        <dbReference type="Rhea" id="RHEA-COMP:11338"/>
        <dbReference type="ChEBI" id="CHEBI:15378"/>
        <dbReference type="ChEBI" id="CHEBI:29969"/>
        <dbReference type="ChEBI" id="CHEBI:57287"/>
        <dbReference type="ChEBI" id="CHEBI:57288"/>
        <dbReference type="ChEBI" id="CHEBI:61930"/>
        <dbReference type="EC" id="2.3.1.48"/>
    </reaction>
    <physiologicalReaction direction="left-to-right" evidence="14">
        <dbReference type="Rhea" id="RHEA:21993"/>
    </physiologicalReaction>
</comment>
<dbReference type="AlphaFoldDB" id="A0A7R8UZY9"/>
<dbReference type="PROSITE" id="PS50014">
    <property type="entry name" value="BROMODOMAIN_2"/>
    <property type="match status" value="1"/>
</dbReference>
<dbReference type="InterPro" id="IPR016181">
    <property type="entry name" value="Acyl_CoA_acyltransferase"/>
</dbReference>
<evidence type="ECO:0000256" key="13">
    <source>
        <dbReference type="ARBA" id="ARBA00023315"/>
    </source>
</evidence>
<evidence type="ECO:0000256" key="1">
    <source>
        <dbReference type="ARBA" id="ARBA00004123"/>
    </source>
</evidence>
<dbReference type="InterPro" id="IPR000182">
    <property type="entry name" value="GNAT_dom"/>
</dbReference>
<keyword evidence="7" id="KW-0805">Transcription regulation</keyword>
<evidence type="ECO:0000256" key="12">
    <source>
        <dbReference type="ARBA" id="ARBA00023242"/>
    </source>
</evidence>
<dbReference type="SUPFAM" id="SSF55729">
    <property type="entry name" value="Acyl-CoA N-acyltransferases (Nat)"/>
    <property type="match status" value="1"/>
</dbReference>
<dbReference type="PRINTS" id="PR00503">
    <property type="entry name" value="BROMODOMAIN"/>
</dbReference>
<dbReference type="Gene3D" id="1.20.920.10">
    <property type="entry name" value="Bromodomain-like"/>
    <property type="match status" value="1"/>
</dbReference>
<keyword evidence="11" id="KW-0963">Cytoplasm</keyword>
<dbReference type="FunFam" id="3.40.630.30:FF:000004">
    <property type="entry name" value="Histone acetyltransferase KAT2A"/>
    <property type="match status" value="1"/>
</dbReference>
<comment type="similarity">
    <text evidence="3">Belongs to the acetyltransferase family. GCN5 subfamily.</text>
</comment>
<keyword evidence="20" id="KW-1185">Reference proteome</keyword>
<gene>
    <name evidence="19" type="ORF">HERILL_LOCUS11644</name>
</gene>
<sequence length="770" mass="89507">MESGVKVKDEVDSQYDGNESTISSTTTTTSSVPRQEITRQNSLIRIQQRKQKVFQLPRLQKMAKLAMYSACQAETCLCTGWKIPQEHRNKDVEGSYCPDFSEECRFDQCKHTLDMHISHVRDITSEQLNKLLCAVIDVENLYMSMQRVEDEDTKKVYLYLFRLLRQCIITRKQPAIRGPLGDPPFETPNIAKAVSNFVFYKYNHLSQTELQIMIEAAKTFLNFINHWNFEPPSARSGDVTQEDASTYKINYTRWLVFCHVPAFCNSLKPYETALVFGRTLLKAVYQYFAQQLVARCLAEKERFSAEKRTVLSIMPKFLEAFKQELLKDDSCIWDPSYRSPLSYLMHQRKRQQEAAMASNKRFNGEQSYKKVKKEAENEDLSEEAFQKALKQINESKSSAVNTEVLYPVNTRMSRDENVKAEESRREIEFHIIGNSLTKPVSKQSMLWLLGLHTIFSHHLTEMPKEYISQLVFDPKHKTLALIKDNKPIGGICFRTFASQGFIEIVFCAVTMNMQVCGYGTHLMNHLKDYSTQRGIRHFLAYADQHAIGYFKKQGFSKDIKIARPLYAGYIKEYEGATLMHCEFHPSLVYTQFISVIREQREIVKELIVQRQQEVQKIHPGLTCFKEGVRSIPVESIPGLREIGWKPQTRAQRTSRPLEESADPDKLATTFATVLATVRQHSAAWPFLKPVNPIQVPDYYDTIKYPMDLKTMGERLKKGYYVNRRLFMADMARIFSNCRLFNAQDTEYYRCANQLERYFQTKMKEIGLWDK</sequence>
<dbReference type="EMBL" id="LR899012">
    <property type="protein sequence ID" value="CAD7089064.1"/>
    <property type="molecule type" value="Genomic_DNA"/>
</dbReference>
<evidence type="ECO:0000259" key="18">
    <source>
        <dbReference type="PROSITE" id="PS51186"/>
    </source>
</evidence>
<name>A0A7R8UZY9_HERIL</name>
<dbReference type="InterPro" id="IPR037800">
    <property type="entry name" value="GCN5"/>
</dbReference>
<dbReference type="SUPFAM" id="SSF47370">
    <property type="entry name" value="Bromodomain"/>
    <property type="match status" value="1"/>
</dbReference>
<dbReference type="GO" id="GO:0005634">
    <property type="term" value="C:nucleus"/>
    <property type="evidence" value="ECO:0007669"/>
    <property type="project" value="UniProtKB-SubCell"/>
</dbReference>
<feature type="compositionally biased region" description="Basic and acidic residues" evidence="16">
    <location>
        <begin position="1"/>
        <end position="11"/>
    </location>
</feature>
<feature type="domain" description="N-acetyltransferase" evidence="18">
    <location>
        <begin position="438"/>
        <end position="584"/>
    </location>
</feature>
<evidence type="ECO:0000256" key="15">
    <source>
        <dbReference type="PROSITE-ProRule" id="PRU00035"/>
    </source>
</evidence>
<dbReference type="CDD" id="cd04301">
    <property type="entry name" value="NAT_SF"/>
    <property type="match status" value="1"/>
</dbReference>
<accession>A0A7R8UZY9</accession>
<dbReference type="Pfam" id="PF00439">
    <property type="entry name" value="Bromodomain"/>
    <property type="match status" value="1"/>
</dbReference>
<proteinExistence type="inferred from homology"/>
<evidence type="ECO:0000256" key="16">
    <source>
        <dbReference type="SAM" id="MobiDB-lite"/>
    </source>
</evidence>
<evidence type="ECO:0000256" key="4">
    <source>
        <dbReference type="ARBA" id="ARBA00013184"/>
    </source>
</evidence>
<dbReference type="Gene3D" id="3.40.630.30">
    <property type="match status" value="1"/>
</dbReference>
<evidence type="ECO:0000256" key="9">
    <source>
        <dbReference type="ARBA" id="ARBA00023159"/>
    </source>
</evidence>
<keyword evidence="11" id="KW-0206">Cytoskeleton</keyword>
<dbReference type="OrthoDB" id="1937912at2759"/>